<reference evidence="11 12" key="1">
    <citation type="submission" date="2019-01" db="EMBL/GenBank/DDBJ databases">
        <authorList>
            <person name="Chen W.-M."/>
        </authorList>
    </citation>
    <scope>NUCLEOTIDE SEQUENCE [LARGE SCALE GENOMIC DNA]</scope>
    <source>
        <strain evidence="11 12">HPM-16</strain>
    </source>
</reference>
<evidence type="ECO:0000256" key="9">
    <source>
        <dbReference type="RuleBase" id="RU365103"/>
    </source>
</evidence>
<evidence type="ECO:0000256" key="3">
    <source>
        <dbReference type="ARBA" id="ARBA00019077"/>
    </source>
</evidence>
<dbReference type="SUPFAM" id="SSF53756">
    <property type="entry name" value="UDP-Glycosyltransferase/glycogen phosphorylase"/>
    <property type="match status" value="1"/>
</dbReference>
<dbReference type="GO" id="GO:0009244">
    <property type="term" value="P:lipopolysaccharide core region biosynthetic process"/>
    <property type="evidence" value="ECO:0007669"/>
    <property type="project" value="UniProtKB-UniRule"/>
</dbReference>
<dbReference type="PANTHER" id="PTHR42755">
    <property type="entry name" value="3-DEOXY-MANNO-OCTULOSONATE CYTIDYLYLTRANSFERASE"/>
    <property type="match status" value="1"/>
</dbReference>
<keyword evidence="9" id="KW-1003">Cell membrane</keyword>
<dbReference type="EMBL" id="SACQ01000004">
    <property type="protein sequence ID" value="RVU30749.1"/>
    <property type="molecule type" value="Genomic_DNA"/>
</dbReference>
<gene>
    <name evidence="11" type="ORF">EOE65_10595</name>
</gene>
<evidence type="ECO:0000313" key="12">
    <source>
        <dbReference type="Proteomes" id="UP000282818"/>
    </source>
</evidence>
<dbReference type="Gene3D" id="3.40.50.11720">
    <property type="entry name" value="3-Deoxy-D-manno-octulosonic-acid transferase, N-terminal domain"/>
    <property type="match status" value="1"/>
</dbReference>
<dbReference type="GO" id="GO:0009245">
    <property type="term" value="P:lipid A biosynthetic process"/>
    <property type="evidence" value="ECO:0007669"/>
    <property type="project" value="TreeGrafter"/>
</dbReference>
<dbReference type="PANTHER" id="PTHR42755:SF1">
    <property type="entry name" value="3-DEOXY-D-MANNO-OCTULOSONIC ACID TRANSFERASE, MITOCHONDRIAL-RELATED"/>
    <property type="match status" value="1"/>
</dbReference>
<comment type="subcellular location">
    <subcellularLocation>
        <location evidence="9">Cell membrane</location>
    </subcellularLocation>
</comment>
<name>A0A437Q8J6_9GAMM</name>
<dbReference type="Proteomes" id="UP000282818">
    <property type="component" value="Unassembled WGS sequence"/>
</dbReference>
<dbReference type="AlphaFoldDB" id="A0A437Q8J6"/>
<dbReference type="GO" id="GO:0005886">
    <property type="term" value="C:plasma membrane"/>
    <property type="evidence" value="ECO:0007669"/>
    <property type="project" value="UniProtKB-SubCell"/>
</dbReference>
<evidence type="ECO:0000256" key="2">
    <source>
        <dbReference type="ARBA" id="ARBA00012621"/>
    </source>
</evidence>
<sequence>MGACVQLFVRFCHELRWFAYRALVTAKRFVYGKGITWTPSVLRQTEANSDQPYVWLFVSTIGELNACEGFIKHLSESYNLVFLTDRIFYASSFLDRYPEAAVMEINDTADFRQPLVEMPPQYLVVCEMPCLPSDAPCRFSYETLYRIKRGSHVPIYLVNGWVYQYEPSCRQDALQSRWFEQDYIGLFDQFLVQTDEVKEYLLDKGASHGKVEVVGNMKFDNMSAEAPYLPCQISRSLLKSYGSTEKPVVVAGCVTDIWEYEIVVDAMSQFLTSHPDALFIIAPRHPEKPEQLEALMAQLAKASFRATKKSELSHGDCLSQVLVLDTIGELRAYYAVADICYVGVDHNVLEPLAFGKPVAVFSNWNTTYPSYPVFEVLSEQGLLLVSHSSDDISQHWMHHFGDSVEDVKLSLARLTGATERTLERLSL</sequence>
<evidence type="ECO:0000256" key="6">
    <source>
        <dbReference type="ARBA" id="ARBA00049183"/>
    </source>
</evidence>
<evidence type="ECO:0000256" key="4">
    <source>
        <dbReference type="ARBA" id="ARBA00022679"/>
    </source>
</evidence>
<comment type="pathway">
    <text evidence="1 9">Bacterial outer membrane biogenesis; LPS core biosynthesis.</text>
</comment>
<dbReference type="Gene3D" id="3.40.50.2000">
    <property type="entry name" value="Glycogen Phosphorylase B"/>
    <property type="match status" value="1"/>
</dbReference>
<evidence type="ECO:0000256" key="5">
    <source>
        <dbReference type="ARBA" id="ARBA00031445"/>
    </source>
</evidence>
<dbReference type="InterPro" id="IPR039901">
    <property type="entry name" value="Kdotransferase"/>
</dbReference>
<dbReference type="GO" id="GO:0043842">
    <property type="term" value="F:Kdo transferase activity"/>
    <property type="evidence" value="ECO:0007669"/>
    <property type="project" value="UniProtKB-EC"/>
</dbReference>
<evidence type="ECO:0000256" key="7">
    <source>
        <dbReference type="PIRSR" id="PIRSR639901-1"/>
    </source>
</evidence>
<evidence type="ECO:0000256" key="1">
    <source>
        <dbReference type="ARBA" id="ARBA00004713"/>
    </source>
</evidence>
<evidence type="ECO:0000256" key="8">
    <source>
        <dbReference type="PIRSR" id="PIRSR639901-2"/>
    </source>
</evidence>
<feature type="active site" description="Proton acceptor" evidence="7">
    <location>
        <position position="63"/>
    </location>
</feature>
<evidence type="ECO:0000313" key="11">
    <source>
        <dbReference type="EMBL" id="RVU30749.1"/>
    </source>
</evidence>
<dbReference type="InterPro" id="IPR007507">
    <property type="entry name" value="Glycos_transf_N"/>
</dbReference>
<feature type="site" description="Transition state stabilizer" evidence="8">
    <location>
        <position position="127"/>
    </location>
</feature>
<dbReference type="EC" id="2.4.99.12" evidence="2 9"/>
<comment type="catalytic activity">
    <reaction evidence="6 9">
        <text>lipid IVA (E. coli) + CMP-3-deoxy-beta-D-manno-octulosonate = alpha-Kdo-(2-&gt;6)-lipid IVA (E. coli) + CMP + H(+)</text>
        <dbReference type="Rhea" id="RHEA:28066"/>
        <dbReference type="ChEBI" id="CHEBI:15378"/>
        <dbReference type="ChEBI" id="CHEBI:58603"/>
        <dbReference type="ChEBI" id="CHEBI:60364"/>
        <dbReference type="ChEBI" id="CHEBI:60377"/>
        <dbReference type="ChEBI" id="CHEBI:85987"/>
        <dbReference type="EC" id="2.4.99.12"/>
    </reaction>
</comment>
<feature type="site" description="Transition state stabilizer" evidence="8">
    <location>
        <position position="218"/>
    </location>
</feature>
<keyword evidence="12" id="KW-1185">Reference proteome</keyword>
<evidence type="ECO:0000259" key="10">
    <source>
        <dbReference type="Pfam" id="PF04413"/>
    </source>
</evidence>
<comment type="function">
    <text evidence="9">Involved in lipopolysaccharide (LPS) biosynthesis. Catalyzes the transfer of 3-deoxy-D-manno-octulosonate (Kdo) residue(s) from CMP-Kdo to lipid IV(A), the tetraacyldisaccharide-1,4'-bisphosphate precursor of lipid A.</text>
</comment>
<feature type="domain" description="3-deoxy-D-manno-octulosonic-acid transferase N-terminal" evidence="10">
    <location>
        <begin position="150"/>
        <end position="220"/>
    </location>
</feature>
<protein>
    <recommendedName>
        <fullName evidence="3 9">3-deoxy-D-manno-octulosonic acid transferase</fullName>
        <shortName evidence="9">Kdo transferase</shortName>
        <ecNumber evidence="2 9">2.4.99.12</ecNumber>
    </recommendedName>
    <alternativeName>
        <fullName evidence="5 9">Lipid IV(A) 3-deoxy-D-manno-octulosonic acid transferase</fullName>
    </alternativeName>
</protein>
<dbReference type="UniPathway" id="UPA00958"/>
<dbReference type="InterPro" id="IPR038107">
    <property type="entry name" value="Glycos_transf_N_sf"/>
</dbReference>
<comment type="caution">
    <text evidence="11">The sequence shown here is derived from an EMBL/GenBank/DDBJ whole genome shotgun (WGS) entry which is preliminary data.</text>
</comment>
<proteinExistence type="inferred from homology"/>
<comment type="similarity">
    <text evidence="9">Belongs to the glycosyltransferase group 1 family.</text>
</comment>
<keyword evidence="9" id="KW-0472">Membrane</keyword>
<accession>A0A437Q8J6</accession>
<keyword evidence="9" id="KW-0448">Lipopolysaccharide biosynthesis</keyword>
<organism evidence="11 12">
    <name type="scientific">Neptunomonas marina</name>
    <dbReference type="NCBI Taxonomy" id="1815562"/>
    <lineage>
        <taxon>Bacteria</taxon>
        <taxon>Pseudomonadati</taxon>
        <taxon>Pseudomonadota</taxon>
        <taxon>Gammaproteobacteria</taxon>
        <taxon>Oceanospirillales</taxon>
        <taxon>Oceanospirillaceae</taxon>
        <taxon>Neptunomonas</taxon>
    </lineage>
</organism>
<dbReference type="Pfam" id="PF04413">
    <property type="entry name" value="Glycos_transf_N"/>
    <property type="match status" value="1"/>
</dbReference>
<keyword evidence="4 9" id="KW-0808">Transferase</keyword>